<feature type="domain" description="Reverse transcriptase" evidence="1">
    <location>
        <begin position="749"/>
        <end position="1027"/>
    </location>
</feature>
<dbReference type="EnsemblPlants" id="evm.model.05.1234">
    <property type="protein sequence ID" value="cds.evm.model.05.1234"/>
    <property type="gene ID" value="evm.TU.05.1234"/>
</dbReference>
<reference evidence="2" key="1">
    <citation type="submission" date="2018-11" db="EMBL/GenBank/DDBJ databases">
        <authorList>
            <person name="Grassa J C."/>
        </authorList>
    </citation>
    <scope>NUCLEOTIDE SEQUENCE [LARGE SCALE GENOMIC DNA]</scope>
</reference>
<proteinExistence type="predicted"/>
<accession>A0A803PKI9</accession>
<dbReference type="PANTHER" id="PTHR33116:SF80">
    <property type="entry name" value="REVERSE TRANSCRIPTASE ZINC-BINDING DOMAIN-CONTAINING PROTEIN"/>
    <property type="match status" value="1"/>
</dbReference>
<dbReference type="InterPro" id="IPR036691">
    <property type="entry name" value="Endo/exonu/phosph_ase_sf"/>
</dbReference>
<dbReference type="Gramene" id="evm.model.05.1234">
    <property type="protein sequence ID" value="cds.evm.model.05.1234"/>
    <property type="gene ID" value="evm.TU.05.1234"/>
</dbReference>
<evidence type="ECO:0000313" key="3">
    <source>
        <dbReference type="Proteomes" id="UP000596661"/>
    </source>
</evidence>
<dbReference type="PROSITE" id="PS50878">
    <property type="entry name" value="RT_POL"/>
    <property type="match status" value="1"/>
</dbReference>
<dbReference type="SUPFAM" id="SSF56672">
    <property type="entry name" value="DNA/RNA polymerases"/>
    <property type="match status" value="1"/>
</dbReference>
<protein>
    <recommendedName>
        <fullName evidence="1">Reverse transcriptase domain-containing protein</fullName>
    </recommendedName>
</protein>
<dbReference type="Proteomes" id="UP000596661">
    <property type="component" value="Chromosome 5"/>
</dbReference>
<dbReference type="Pfam" id="PF00078">
    <property type="entry name" value="RVT_1"/>
    <property type="match status" value="1"/>
</dbReference>
<evidence type="ECO:0000259" key="1">
    <source>
        <dbReference type="PROSITE" id="PS50878"/>
    </source>
</evidence>
<dbReference type="EMBL" id="UZAU01000509">
    <property type="status" value="NOT_ANNOTATED_CDS"/>
    <property type="molecule type" value="Genomic_DNA"/>
</dbReference>
<dbReference type="PANTHER" id="PTHR33116">
    <property type="entry name" value="REVERSE TRANSCRIPTASE ZINC-BINDING DOMAIN-CONTAINING PROTEIN-RELATED-RELATED"/>
    <property type="match status" value="1"/>
</dbReference>
<reference evidence="2" key="2">
    <citation type="submission" date="2021-03" db="UniProtKB">
        <authorList>
            <consortium name="EnsemblPlants"/>
        </authorList>
    </citation>
    <scope>IDENTIFICATION</scope>
</reference>
<sequence>MLRGNLNLKPASNLALLGLIRIIQPPNLLLFDAPSTYKINLSPDVNDWGSKSGFSTCWISSIRKLHVEEEGLKRNEWFKAVVVLGSPGVTEELPPILDSDLVHERRWTFDPMLRMFGASSNPIRFDRKQVVLLTMVDGPRFESCMVKSRPVWVRLNGLGLQYWGKNNLSALVSTIGKPIIVDKVTQNRTMVKFSRVLVDMDISDNPPKTISFINKHKRLVEQFVEYEWLPSKCAACGMLGHIVANCNKEKRVTWKKKMEVGEKQKKEKAVLKIIWGMNKKDKQRDILDVCRENKVGFGALFETKVKHQKVVDDVVNNFPNWEIFSSEIISRRILLLWQRKFVSVDILIEDPQLIHCKVRIRGLQIAFFVTAVYGFNSINERKDLWSKLQSLGQNVEPWVIFGDFNAMFRYNDRTGGNPVSAKDIEDAQQWLSNGQVEEFKCAGSHNTWSNKHDVGDRIYSKLDRVFTNNSWYQSFPNTDAIFKWDNVSDHSFCIIKSHEIGQVGYKLFRFCNHWMLYNGFAETVMGGWQHETKKEGLDAVNIKLLRVKHVLRRFSKDSVGDVTRDFKRTKEDLYQAQEALAKNPTDITLQQKEKLSQVTFTTTHAKYISYLRQQSKITWVRCNDENSNYFHASMRKRKLENRITTFSIGSHVEDDCGKVVNHFLNHFKRFMGSRSSVIDEIDLDCIQYGNLLNLEQQVNLIRPFTRKDVKKALFSIHSTKSPGLDGYGSGFFKALWNQIGGEVSSAILGFFQNGKLPPFLNETVISLVPKVEDLKAAIDFRPIACCNTLYKCISKMLCARLSDVLPMLVHSNQGAFVKNKLLAHNVLIFQDLLQGYNRKNISARCIMKIDLSKAYDTVDWNFLENLLKQLCFPSIFIHWVMVCLRGTKYNLLTNGRIQGSFKGEKGLRQGDLISPLLFVLIMDYLTRLLAQYSKNKGFSFHPHCKQLGLINLCFANDLLTFCKGNISSVKGVQEAFIKFSDSSSLSINNTKSHIYFGGVKEESKIQILKLVQMQEGSFPLKYLGVHLRPTRCKASDCGVILDSLNRKLNGLASRNLSFVGRAQLIHSFLLGIRNFWMSLFILPKKVTLAIDKCCRDFLWGVKGNKSKLHLPSWEKTCLPKKLGGIGFYEGKKWNMAMMAKFIWAISWKKDCLWVRWVSTIYLKKFSIWNVPKNQNMSWYFKKILKIRDHTREVELLNCVKHEKFRAKLFYASLVDYQEVGYAKAIWLRLIIPKHRKRRPITIFLWTATSQNWCCKMLANGLGLSIGQGTSLSSKTGFKMLPLT</sequence>
<dbReference type="SUPFAM" id="SSF56219">
    <property type="entry name" value="DNase I-like"/>
    <property type="match status" value="1"/>
</dbReference>
<organism evidence="2 3">
    <name type="scientific">Cannabis sativa</name>
    <name type="common">Hemp</name>
    <name type="synonym">Marijuana</name>
    <dbReference type="NCBI Taxonomy" id="3483"/>
    <lineage>
        <taxon>Eukaryota</taxon>
        <taxon>Viridiplantae</taxon>
        <taxon>Streptophyta</taxon>
        <taxon>Embryophyta</taxon>
        <taxon>Tracheophyta</taxon>
        <taxon>Spermatophyta</taxon>
        <taxon>Magnoliopsida</taxon>
        <taxon>eudicotyledons</taxon>
        <taxon>Gunneridae</taxon>
        <taxon>Pentapetalae</taxon>
        <taxon>rosids</taxon>
        <taxon>fabids</taxon>
        <taxon>Rosales</taxon>
        <taxon>Cannabaceae</taxon>
        <taxon>Cannabis</taxon>
    </lineage>
</organism>
<keyword evidence="3" id="KW-1185">Reference proteome</keyword>
<dbReference type="Gene3D" id="3.60.10.10">
    <property type="entry name" value="Endonuclease/exonuclease/phosphatase"/>
    <property type="match status" value="1"/>
</dbReference>
<dbReference type="InterPro" id="IPR000477">
    <property type="entry name" value="RT_dom"/>
</dbReference>
<name>A0A803PKI9_CANSA</name>
<evidence type="ECO:0000313" key="2">
    <source>
        <dbReference type="EnsemblPlants" id="cds.evm.model.05.1234"/>
    </source>
</evidence>
<dbReference type="InterPro" id="IPR043502">
    <property type="entry name" value="DNA/RNA_pol_sf"/>
</dbReference>
<dbReference type="CDD" id="cd01650">
    <property type="entry name" value="RT_nLTR_like"/>
    <property type="match status" value="1"/>
</dbReference>